<name>E6UA23_ETHHY</name>
<accession>E6UA23</accession>
<evidence type="ECO:0000313" key="1">
    <source>
        <dbReference type="EMBL" id="ADU27384.1"/>
    </source>
</evidence>
<dbReference type="RefSeq" id="WP_013485735.1">
    <property type="nucleotide sequence ID" value="NC_014828.1"/>
</dbReference>
<gene>
    <name evidence="1" type="ordered locus">Ethha_1860</name>
</gene>
<dbReference type="eggNOG" id="ENOG502Z9UG">
    <property type="taxonomic scope" value="Bacteria"/>
</dbReference>
<proteinExistence type="predicted"/>
<dbReference type="KEGG" id="eha:Ethha_1860"/>
<dbReference type="HOGENOM" id="CLU_048740_0_0_9"/>
<sequence length="459" mass="51969">MSKFEYSEIERQINTVLAHQDKELREINRPDHSEIDARISESEELLKNLEYGDQLASLRTSGLQVPAEQPHKVMVVPSWENLCKEAEAHVGTGHDLEELFTPEELLSNEWAGHQLNYEYNQLYHLDKYDIAICVAAGLLGAAADILLIGIPQKTPEGLKGGTLANFIRDQFDKKFPEEEMEKLANSKVSKVPYDAQDNRNTKIYVDGLSAYYHRLMSLGHDPLLGLIFGVSDILTGRMTTIGRTGKIVSQVMENYADRKESDIFAAIAKQIIHYKSDIITSMGLPAPMMALFNLMQFGSISEEEQTIAEIVQGMYYEGYDFIHFCTLSIPVMIVEVVTRIGYSIKRIKEGHSVKESIPFSTNRDKNPKLTTMLFIGHSAATAVNAGKVFFTKNPMAINYPQWIAFAKYSYQQLKWVILEKPNARDAYVRGIIDEELREVIESVDKTFDDVSADYIVVFE</sequence>
<organism evidence="1 2">
    <name type="scientific">Ethanoligenens harbinense (strain DSM 18485 / JCM 12961 / CGMCC 1.5033 / YUAN-3)</name>
    <dbReference type="NCBI Taxonomy" id="663278"/>
    <lineage>
        <taxon>Bacteria</taxon>
        <taxon>Bacillati</taxon>
        <taxon>Bacillota</taxon>
        <taxon>Clostridia</taxon>
        <taxon>Eubacteriales</taxon>
        <taxon>Oscillospiraceae</taxon>
        <taxon>Ethanoligenens</taxon>
    </lineage>
</organism>
<dbReference type="EMBL" id="CP002400">
    <property type="protein sequence ID" value="ADU27384.1"/>
    <property type="molecule type" value="Genomic_DNA"/>
</dbReference>
<reference evidence="1 2" key="1">
    <citation type="submission" date="2010-12" db="EMBL/GenBank/DDBJ databases">
        <title>Complete sequence of Ethanoligenens harbinense YUAN-3.</title>
        <authorList>
            <person name="Lucas S."/>
            <person name="Copeland A."/>
            <person name="Lapidus A."/>
            <person name="Cheng J.-F."/>
            <person name="Bruce D."/>
            <person name="Goodwin L."/>
            <person name="Pitluck S."/>
            <person name="Chertkov O."/>
            <person name="Misra M."/>
            <person name="Detter J.C."/>
            <person name="Han C."/>
            <person name="Tapia R."/>
            <person name="Land M."/>
            <person name="Hauser L."/>
            <person name="Jeffries C."/>
            <person name="Kyrpides N."/>
            <person name="Ivanova N."/>
            <person name="Mikhailova N."/>
            <person name="Wang A."/>
            <person name="Mouttaki H."/>
            <person name="He Z."/>
            <person name="Zhou J."/>
            <person name="Hemme C.L."/>
            <person name="Woyke T."/>
        </authorList>
    </citation>
    <scope>NUCLEOTIDE SEQUENCE [LARGE SCALE GENOMIC DNA]</scope>
    <source>
        <strain evidence="2">DSM 18485 / JCM 12961 / CGMCC 1.5033 / YUAN-3</strain>
    </source>
</reference>
<dbReference type="STRING" id="663278.Ethha_1860"/>
<dbReference type="Proteomes" id="UP000001551">
    <property type="component" value="Chromosome"/>
</dbReference>
<dbReference type="AlphaFoldDB" id="E6UA23"/>
<keyword evidence="2" id="KW-1185">Reference proteome</keyword>
<protein>
    <submittedName>
        <fullName evidence="1">Uncharacterized protein</fullName>
    </submittedName>
</protein>
<evidence type="ECO:0000313" key="2">
    <source>
        <dbReference type="Proteomes" id="UP000001551"/>
    </source>
</evidence>